<dbReference type="AlphaFoldDB" id="A0ABD3M6W8"/>
<sequence length="407" mass="45095">MIGLGRATIAIVLSCVTICFPFNIDVHPPQHRHRHGHGVRRTSSNGSRLHIFGSILQSKDMPSTTGGGKLSPHRVPDSELDFIRGGFGTAPTHPPPLPYSIKKSPHPQSIAESTDLKDNNDDSHVHRLIIRHLEEEDILRIMPEIVREFGSLAQPPSTKIQESPGDEVATQIENFLFSFTVLFGLTQRVARRKKGYSSTDRECPDHNVICLVEQRVRRNDSGGNNNIHEIGEITGTNNVEEGNASSYIEEEVVGIAELSWQPPNPNRNAPPYVLPYFMKVLLSRFFSPPSSSGDGDGTTTIGPKGYISNVLVWKNRRGRGYSHVLMAALEGIAKLWGCTDLRLHVDANENSGCIAQQLYRSLGYEGVPDRGTTKSNRVGYEWMGPSMAHEGLYMVDGVPLLYLRKCL</sequence>
<dbReference type="EMBL" id="JALLBG020000312">
    <property type="protein sequence ID" value="KAL3756300.1"/>
    <property type="molecule type" value="Genomic_DNA"/>
</dbReference>
<keyword evidence="4" id="KW-1185">Reference proteome</keyword>
<organism evidence="3 4">
    <name type="scientific">Discostella pseudostelligera</name>
    <dbReference type="NCBI Taxonomy" id="259834"/>
    <lineage>
        <taxon>Eukaryota</taxon>
        <taxon>Sar</taxon>
        <taxon>Stramenopiles</taxon>
        <taxon>Ochrophyta</taxon>
        <taxon>Bacillariophyta</taxon>
        <taxon>Coscinodiscophyceae</taxon>
        <taxon>Thalassiosirophycidae</taxon>
        <taxon>Stephanodiscales</taxon>
        <taxon>Stephanodiscaceae</taxon>
        <taxon>Discostella</taxon>
    </lineage>
</organism>
<name>A0ABD3M6W8_9STRA</name>
<dbReference type="InterPro" id="IPR000182">
    <property type="entry name" value="GNAT_dom"/>
</dbReference>
<dbReference type="InterPro" id="IPR016181">
    <property type="entry name" value="Acyl_CoA_acyltransferase"/>
</dbReference>
<protein>
    <recommendedName>
        <fullName evidence="2">N-acetyltransferase domain-containing protein</fullName>
    </recommendedName>
</protein>
<feature type="chain" id="PRO_5044775006" description="N-acetyltransferase domain-containing protein" evidence="1">
    <location>
        <begin position="22"/>
        <end position="407"/>
    </location>
</feature>
<evidence type="ECO:0000259" key="2">
    <source>
        <dbReference type="PROSITE" id="PS51186"/>
    </source>
</evidence>
<dbReference type="CDD" id="cd04301">
    <property type="entry name" value="NAT_SF"/>
    <property type="match status" value="1"/>
</dbReference>
<evidence type="ECO:0000313" key="4">
    <source>
        <dbReference type="Proteomes" id="UP001530293"/>
    </source>
</evidence>
<feature type="domain" description="N-acetyltransferase" evidence="2">
    <location>
        <begin position="297"/>
        <end position="399"/>
    </location>
</feature>
<dbReference type="PROSITE" id="PS51186">
    <property type="entry name" value="GNAT"/>
    <property type="match status" value="1"/>
</dbReference>
<comment type="caution">
    <text evidence="3">The sequence shown here is derived from an EMBL/GenBank/DDBJ whole genome shotgun (WGS) entry which is preliminary data.</text>
</comment>
<dbReference type="PANTHER" id="PTHR47443:SF3">
    <property type="entry name" value="GCN5-RELATED N-ACETYLTRANSFERASE 4, CHLOROPLASTIC"/>
    <property type="match status" value="1"/>
</dbReference>
<evidence type="ECO:0000313" key="3">
    <source>
        <dbReference type="EMBL" id="KAL3756300.1"/>
    </source>
</evidence>
<accession>A0ABD3M6W8</accession>
<dbReference type="SUPFAM" id="SSF55729">
    <property type="entry name" value="Acyl-CoA N-acyltransferases (Nat)"/>
    <property type="match status" value="1"/>
</dbReference>
<evidence type="ECO:0000256" key="1">
    <source>
        <dbReference type="SAM" id="SignalP"/>
    </source>
</evidence>
<keyword evidence="1" id="KW-0732">Signal</keyword>
<dbReference type="PANTHER" id="PTHR47443">
    <property type="entry name" value="ACYL-COA N-ACYLTRANSFERASES (NAT) SUPERFAMILY PROTEIN"/>
    <property type="match status" value="1"/>
</dbReference>
<dbReference type="Proteomes" id="UP001530293">
    <property type="component" value="Unassembled WGS sequence"/>
</dbReference>
<proteinExistence type="predicted"/>
<gene>
    <name evidence="3" type="ORF">ACHAWU_007251</name>
</gene>
<dbReference type="Pfam" id="PF00583">
    <property type="entry name" value="Acetyltransf_1"/>
    <property type="match status" value="1"/>
</dbReference>
<reference evidence="3 4" key="1">
    <citation type="submission" date="2024-10" db="EMBL/GenBank/DDBJ databases">
        <title>Updated reference genomes for cyclostephanoid diatoms.</title>
        <authorList>
            <person name="Roberts W.R."/>
            <person name="Alverson A.J."/>
        </authorList>
    </citation>
    <scope>NUCLEOTIDE SEQUENCE [LARGE SCALE GENOMIC DNA]</scope>
    <source>
        <strain evidence="3 4">AJA232-27</strain>
    </source>
</reference>
<dbReference type="Gene3D" id="3.40.630.30">
    <property type="match status" value="1"/>
</dbReference>
<feature type="signal peptide" evidence="1">
    <location>
        <begin position="1"/>
        <end position="21"/>
    </location>
</feature>